<protein>
    <submittedName>
        <fullName evidence="2">Uncharacterized protein</fullName>
    </submittedName>
</protein>
<name>A0A9P4NIK2_9PEZI</name>
<keyword evidence="3" id="KW-1185">Reference proteome</keyword>
<comment type="caution">
    <text evidence="2">The sequence shown here is derived from an EMBL/GenBank/DDBJ whole genome shotgun (WGS) entry which is preliminary data.</text>
</comment>
<accession>A0A9P4NIK2</accession>
<dbReference type="EMBL" id="MU007086">
    <property type="protein sequence ID" value="KAF2423010.1"/>
    <property type="molecule type" value="Genomic_DNA"/>
</dbReference>
<evidence type="ECO:0000313" key="2">
    <source>
        <dbReference type="EMBL" id="KAF2423010.1"/>
    </source>
</evidence>
<gene>
    <name evidence="2" type="ORF">EJ08DRAFT_664639</name>
</gene>
<reference evidence="2" key="1">
    <citation type="journal article" date="2020" name="Stud. Mycol.">
        <title>101 Dothideomycetes genomes: a test case for predicting lifestyles and emergence of pathogens.</title>
        <authorList>
            <person name="Haridas S."/>
            <person name="Albert R."/>
            <person name="Binder M."/>
            <person name="Bloem J."/>
            <person name="Labutti K."/>
            <person name="Salamov A."/>
            <person name="Andreopoulos B."/>
            <person name="Baker S."/>
            <person name="Barry K."/>
            <person name="Bills G."/>
            <person name="Bluhm B."/>
            <person name="Cannon C."/>
            <person name="Castanera R."/>
            <person name="Culley D."/>
            <person name="Daum C."/>
            <person name="Ezra D."/>
            <person name="Gonzalez J."/>
            <person name="Henrissat B."/>
            <person name="Kuo A."/>
            <person name="Liang C."/>
            <person name="Lipzen A."/>
            <person name="Lutzoni F."/>
            <person name="Magnuson J."/>
            <person name="Mondo S."/>
            <person name="Nolan M."/>
            <person name="Ohm R."/>
            <person name="Pangilinan J."/>
            <person name="Park H.-J."/>
            <person name="Ramirez L."/>
            <person name="Alfaro M."/>
            <person name="Sun H."/>
            <person name="Tritt A."/>
            <person name="Yoshinaga Y."/>
            <person name="Zwiers L.-H."/>
            <person name="Turgeon B."/>
            <person name="Goodwin S."/>
            <person name="Spatafora J."/>
            <person name="Crous P."/>
            <person name="Grigoriev I."/>
        </authorList>
    </citation>
    <scope>NUCLEOTIDE SEQUENCE</scope>
    <source>
        <strain evidence="2">CBS 130266</strain>
    </source>
</reference>
<feature type="compositionally biased region" description="Polar residues" evidence="1">
    <location>
        <begin position="253"/>
        <end position="265"/>
    </location>
</feature>
<feature type="compositionally biased region" description="Low complexity" evidence="1">
    <location>
        <begin position="208"/>
        <end position="242"/>
    </location>
</feature>
<organism evidence="2 3">
    <name type="scientific">Tothia fuscella</name>
    <dbReference type="NCBI Taxonomy" id="1048955"/>
    <lineage>
        <taxon>Eukaryota</taxon>
        <taxon>Fungi</taxon>
        <taxon>Dikarya</taxon>
        <taxon>Ascomycota</taxon>
        <taxon>Pezizomycotina</taxon>
        <taxon>Dothideomycetes</taxon>
        <taxon>Pleosporomycetidae</taxon>
        <taxon>Venturiales</taxon>
        <taxon>Cylindrosympodiaceae</taxon>
        <taxon>Tothia</taxon>
    </lineage>
</organism>
<feature type="compositionally biased region" description="Low complexity" evidence="1">
    <location>
        <begin position="166"/>
        <end position="178"/>
    </location>
</feature>
<dbReference type="Proteomes" id="UP000800235">
    <property type="component" value="Unassembled WGS sequence"/>
</dbReference>
<feature type="compositionally biased region" description="Basic and acidic residues" evidence="1">
    <location>
        <begin position="57"/>
        <end position="68"/>
    </location>
</feature>
<feature type="compositionally biased region" description="Basic residues" evidence="1">
    <location>
        <begin position="187"/>
        <end position="207"/>
    </location>
</feature>
<feature type="region of interest" description="Disordered" evidence="1">
    <location>
        <begin position="161"/>
        <end position="265"/>
    </location>
</feature>
<feature type="region of interest" description="Disordered" evidence="1">
    <location>
        <begin position="124"/>
        <end position="143"/>
    </location>
</feature>
<evidence type="ECO:0000256" key="1">
    <source>
        <dbReference type="SAM" id="MobiDB-lite"/>
    </source>
</evidence>
<sequence length="265" mass="28517">MHFIVRYASCVSYEELHPRISLPSLLNAVAVKVRFSTSAILGSMPTTIIIITTLPQHHPDSSKQRDLHANPQENSPHSAALSRRGFGGRQFACPAPGERRFYDTAAHWGNTPLMKILSDLRGYSGPGPAMGGPPPPSDGVRGLSLDVDAANLGGESFSLRGKTMKSKATVTDSASASASDKEEQEKRRRRRIHQHHHQGRRSVKAKIKMAAGKKAFPAKAATSESSSKTTSDSDSTKTSEPSGSPKPTATLCEYTSSPKQCATRI</sequence>
<evidence type="ECO:0000313" key="3">
    <source>
        <dbReference type="Proteomes" id="UP000800235"/>
    </source>
</evidence>
<dbReference type="AlphaFoldDB" id="A0A9P4NIK2"/>
<feature type="region of interest" description="Disordered" evidence="1">
    <location>
        <begin position="56"/>
        <end position="89"/>
    </location>
</feature>
<proteinExistence type="predicted"/>